<evidence type="ECO:0000313" key="3">
    <source>
        <dbReference type="EMBL" id="KAF9518350.1"/>
    </source>
</evidence>
<dbReference type="InterPro" id="IPR027417">
    <property type="entry name" value="P-loop_NTPase"/>
</dbReference>
<name>A0A9P6E1E0_9AGAM</name>
<gene>
    <name evidence="3" type="ORF">BS47DRAFT_1420215</name>
</gene>
<dbReference type="Proteomes" id="UP000886523">
    <property type="component" value="Unassembled WGS sequence"/>
</dbReference>
<dbReference type="Pfam" id="PF00004">
    <property type="entry name" value="AAA"/>
    <property type="match status" value="1"/>
</dbReference>
<feature type="region of interest" description="Disordered" evidence="1">
    <location>
        <begin position="337"/>
        <end position="371"/>
    </location>
</feature>
<evidence type="ECO:0000313" key="4">
    <source>
        <dbReference type="Proteomes" id="UP000886523"/>
    </source>
</evidence>
<accession>A0A9P6E1E0</accession>
<dbReference type="InterPro" id="IPR003959">
    <property type="entry name" value="ATPase_AAA_core"/>
</dbReference>
<keyword evidence="4" id="KW-1185">Reference proteome</keyword>
<dbReference type="GO" id="GO:0016887">
    <property type="term" value="F:ATP hydrolysis activity"/>
    <property type="evidence" value="ECO:0007669"/>
    <property type="project" value="InterPro"/>
</dbReference>
<dbReference type="SUPFAM" id="SSF52540">
    <property type="entry name" value="P-loop containing nucleoside triphosphate hydrolases"/>
    <property type="match status" value="1"/>
</dbReference>
<evidence type="ECO:0000259" key="2">
    <source>
        <dbReference type="SMART" id="SM00382"/>
    </source>
</evidence>
<organism evidence="3 4">
    <name type="scientific">Hydnum rufescens UP504</name>
    <dbReference type="NCBI Taxonomy" id="1448309"/>
    <lineage>
        <taxon>Eukaryota</taxon>
        <taxon>Fungi</taxon>
        <taxon>Dikarya</taxon>
        <taxon>Basidiomycota</taxon>
        <taxon>Agaricomycotina</taxon>
        <taxon>Agaricomycetes</taxon>
        <taxon>Cantharellales</taxon>
        <taxon>Hydnaceae</taxon>
        <taxon>Hydnum</taxon>
    </lineage>
</organism>
<dbReference type="GO" id="GO:0005524">
    <property type="term" value="F:ATP binding"/>
    <property type="evidence" value="ECO:0007669"/>
    <property type="project" value="InterPro"/>
</dbReference>
<reference evidence="3" key="1">
    <citation type="journal article" date="2020" name="Nat. Commun.">
        <title>Large-scale genome sequencing of mycorrhizal fungi provides insights into the early evolution of symbiotic traits.</title>
        <authorList>
            <person name="Miyauchi S."/>
            <person name="Kiss E."/>
            <person name="Kuo A."/>
            <person name="Drula E."/>
            <person name="Kohler A."/>
            <person name="Sanchez-Garcia M."/>
            <person name="Morin E."/>
            <person name="Andreopoulos B."/>
            <person name="Barry K.W."/>
            <person name="Bonito G."/>
            <person name="Buee M."/>
            <person name="Carver A."/>
            <person name="Chen C."/>
            <person name="Cichocki N."/>
            <person name="Clum A."/>
            <person name="Culley D."/>
            <person name="Crous P.W."/>
            <person name="Fauchery L."/>
            <person name="Girlanda M."/>
            <person name="Hayes R.D."/>
            <person name="Keri Z."/>
            <person name="LaButti K."/>
            <person name="Lipzen A."/>
            <person name="Lombard V."/>
            <person name="Magnuson J."/>
            <person name="Maillard F."/>
            <person name="Murat C."/>
            <person name="Nolan M."/>
            <person name="Ohm R.A."/>
            <person name="Pangilinan J."/>
            <person name="Pereira M.F."/>
            <person name="Perotto S."/>
            <person name="Peter M."/>
            <person name="Pfister S."/>
            <person name="Riley R."/>
            <person name="Sitrit Y."/>
            <person name="Stielow J.B."/>
            <person name="Szollosi G."/>
            <person name="Zifcakova L."/>
            <person name="Stursova M."/>
            <person name="Spatafora J.W."/>
            <person name="Tedersoo L."/>
            <person name="Vaario L.M."/>
            <person name="Yamada A."/>
            <person name="Yan M."/>
            <person name="Wang P."/>
            <person name="Xu J."/>
            <person name="Bruns T."/>
            <person name="Baldrian P."/>
            <person name="Vilgalys R."/>
            <person name="Dunand C."/>
            <person name="Henrissat B."/>
            <person name="Grigoriev I.V."/>
            <person name="Hibbett D."/>
            <person name="Nagy L.G."/>
            <person name="Martin F.M."/>
        </authorList>
    </citation>
    <scope>NUCLEOTIDE SEQUENCE</scope>
    <source>
        <strain evidence="3">UP504</strain>
    </source>
</reference>
<comment type="caution">
    <text evidence="3">The sequence shown here is derived from an EMBL/GenBank/DDBJ whole genome shotgun (WGS) entry which is preliminary data.</text>
</comment>
<dbReference type="SMART" id="SM00382">
    <property type="entry name" value="AAA"/>
    <property type="match status" value="1"/>
</dbReference>
<dbReference type="AlphaFoldDB" id="A0A9P6E1E0"/>
<dbReference type="EMBL" id="MU128925">
    <property type="protein sequence ID" value="KAF9518350.1"/>
    <property type="molecule type" value="Genomic_DNA"/>
</dbReference>
<dbReference type="CDD" id="cd19481">
    <property type="entry name" value="RecA-like_protease"/>
    <property type="match status" value="1"/>
</dbReference>
<evidence type="ECO:0000256" key="1">
    <source>
        <dbReference type="SAM" id="MobiDB-lite"/>
    </source>
</evidence>
<feature type="domain" description="AAA+ ATPase" evidence="2">
    <location>
        <begin position="114"/>
        <end position="239"/>
    </location>
</feature>
<protein>
    <recommendedName>
        <fullName evidence="2">AAA+ ATPase domain-containing protein</fullName>
    </recommendedName>
</protein>
<dbReference type="OrthoDB" id="10042665at2759"/>
<dbReference type="InterPro" id="IPR003593">
    <property type="entry name" value="AAA+_ATPase"/>
</dbReference>
<sequence length="371" mass="41419">MEIDHFFSSVGSITESLARTVGEPVTEGDRGVDELTESELYLLPPSIPGFSLSLNKWGSIRVDELSLIQFSECAWDHLVLEPKIKNVIRSLVEIWGRPSKDDKVSFDWIRGKSEGLVFLLHGAPGLGKTLTAETVAETLKQPLYSVSASELGIDPHEVEDGLQHVLSRASTWNAVLLIDEADVLLEKRGRNDLARNAMVAGALRLMEYHSGVLFLTTNRVESFDPASLTRVSIAIKYDELDPMGQTHVWRRFLLLAKAIPPAGGVAEGETSETYLSEADVLQLAKHNLNGRAIHNVVRTAQSLASSRDEPLKIRHLEFVIEVTKKFIKDISELRPEDESALGRWLRPQYPTSAHQSSPVPSHRRRPQRSRR</sequence>
<dbReference type="PANTHER" id="PTHR46411:SF3">
    <property type="entry name" value="AAA+ ATPASE DOMAIN-CONTAINING PROTEIN"/>
    <property type="match status" value="1"/>
</dbReference>
<proteinExistence type="predicted"/>
<dbReference type="PANTHER" id="PTHR46411">
    <property type="entry name" value="FAMILY ATPASE, PUTATIVE-RELATED"/>
    <property type="match status" value="1"/>
</dbReference>
<dbReference type="Gene3D" id="3.40.50.300">
    <property type="entry name" value="P-loop containing nucleotide triphosphate hydrolases"/>
    <property type="match status" value="1"/>
</dbReference>
<feature type="compositionally biased region" description="Basic residues" evidence="1">
    <location>
        <begin position="361"/>
        <end position="371"/>
    </location>
</feature>